<feature type="transmembrane region" description="Helical" evidence="5">
    <location>
        <begin position="14"/>
        <end position="32"/>
    </location>
</feature>
<evidence type="ECO:0000256" key="4">
    <source>
        <dbReference type="ARBA" id="ARBA00023136"/>
    </source>
</evidence>
<name>A0AAP2W3Z1_9EURY</name>
<keyword evidence="4 5" id="KW-0472">Membrane</keyword>
<dbReference type="PANTHER" id="PTHR36460">
    <property type="entry name" value="UPF0132 DOMAIN PROTEIN (AFU_ORTHOLOGUE AFUA_3G10255)"/>
    <property type="match status" value="1"/>
</dbReference>
<dbReference type="Pfam" id="PF09685">
    <property type="entry name" value="MamF_MmsF"/>
    <property type="match status" value="1"/>
</dbReference>
<evidence type="ECO:0000256" key="1">
    <source>
        <dbReference type="ARBA" id="ARBA00004141"/>
    </source>
</evidence>
<evidence type="ECO:0000256" key="3">
    <source>
        <dbReference type="ARBA" id="ARBA00022989"/>
    </source>
</evidence>
<comment type="caution">
    <text evidence="6">The sequence shown here is derived from an EMBL/GenBank/DDBJ whole genome shotgun (WGS) entry which is preliminary data.</text>
</comment>
<gene>
    <name evidence="6" type="ORF">CUJ83_01505</name>
</gene>
<protein>
    <recommendedName>
        <fullName evidence="8">Chloroplast import component protein (Tic20)</fullName>
    </recommendedName>
</protein>
<organism evidence="6 7">
    <name type="scientific">Methanooceanicella nereidis</name>
    <dbReference type="NCBI Taxonomy" id="2052831"/>
    <lineage>
        <taxon>Archaea</taxon>
        <taxon>Methanobacteriati</taxon>
        <taxon>Methanobacteriota</taxon>
        <taxon>Stenosarchaea group</taxon>
        <taxon>Methanomicrobia</taxon>
        <taxon>Methanocellales</taxon>
        <taxon>Methanocellaceae</taxon>
        <taxon>Methanooceanicella</taxon>
    </lineage>
</organism>
<comment type="subcellular location">
    <subcellularLocation>
        <location evidence="1">Membrane</location>
        <topology evidence="1">Multi-pass membrane protein</topology>
    </subcellularLocation>
</comment>
<dbReference type="EMBL" id="PGCK01000001">
    <property type="protein sequence ID" value="MCD1293670.1"/>
    <property type="molecule type" value="Genomic_DNA"/>
</dbReference>
<dbReference type="PANTHER" id="PTHR36460:SF1">
    <property type="entry name" value="UPF0132 DOMAIN PROTEIN (AFU_ORTHOLOGUE AFUA_3G10255)"/>
    <property type="match status" value="1"/>
</dbReference>
<dbReference type="RefSeq" id="WP_230739800.1">
    <property type="nucleotide sequence ID" value="NZ_PGCK01000001.1"/>
</dbReference>
<sequence>MVGQSPEDERLKGALAYVLTWLTGIIILIIAGDSRFLKFHAMQSIVFGIIVTVLAMVLSVICIGAIIGLLGWLYSLYGAYVVYTGREFRIPYIADFVENSLMKA</sequence>
<feature type="transmembrane region" description="Helical" evidence="5">
    <location>
        <begin position="44"/>
        <end position="74"/>
    </location>
</feature>
<dbReference type="Proteomes" id="UP001320159">
    <property type="component" value="Unassembled WGS sequence"/>
</dbReference>
<proteinExistence type="predicted"/>
<evidence type="ECO:0000313" key="6">
    <source>
        <dbReference type="EMBL" id="MCD1293670.1"/>
    </source>
</evidence>
<reference evidence="6 7" key="1">
    <citation type="submission" date="2017-11" db="EMBL/GenBank/DDBJ databases">
        <title>Isolation and Characterization of Family Methanocellaceae Species from Potential Methane Hydrate Area Offshore Southwestern Taiwan.</title>
        <authorList>
            <person name="Zhang W.-L."/>
            <person name="Chen W.-C."/>
            <person name="Lai M.-C."/>
            <person name="Chen S.-C."/>
        </authorList>
    </citation>
    <scope>NUCLEOTIDE SEQUENCE [LARGE SCALE GENOMIC DNA]</scope>
    <source>
        <strain evidence="6 7">CWC-04</strain>
    </source>
</reference>
<keyword evidence="7" id="KW-1185">Reference proteome</keyword>
<evidence type="ECO:0000256" key="2">
    <source>
        <dbReference type="ARBA" id="ARBA00022692"/>
    </source>
</evidence>
<evidence type="ECO:0000256" key="5">
    <source>
        <dbReference type="SAM" id="Phobius"/>
    </source>
</evidence>
<dbReference type="GO" id="GO:0016020">
    <property type="term" value="C:membrane"/>
    <property type="evidence" value="ECO:0007669"/>
    <property type="project" value="UniProtKB-SubCell"/>
</dbReference>
<keyword evidence="3 5" id="KW-1133">Transmembrane helix</keyword>
<accession>A0AAP2W3Z1</accession>
<evidence type="ECO:0000313" key="7">
    <source>
        <dbReference type="Proteomes" id="UP001320159"/>
    </source>
</evidence>
<dbReference type="AlphaFoldDB" id="A0AAP2W3Z1"/>
<dbReference type="InterPro" id="IPR019109">
    <property type="entry name" value="MamF_MmsF"/>
</dbReference>
<evidence type="ECO:0008006" key="8">
    <source>
        <dbReference type="Google" id="ProtNLM"/>
    </source>
</evidence>
<keyword evidence="2 5" id="KW-0812">Transmembrane</keyword>